<gene>
    <name evidence="1" type="ORF">NLG97_g6956</name>
</gene>
<dbReference type="EMBL" id="JANAKD010000996">
    <property type="protein sequence ID" value="KAJ3484854.1"/>
    <property type="molecule type" value="Genomic_DNA"/>
</dbReference>
<dbReference type="Proteomes" id="UP001148737">
    <property type="component" value="Unassembled WGS sequence"/>
</dbReference>
<accession>A0ACC1QPC1</accession>
<comment type="caution">
    <text evidence="1">The sequence shown here is derived from an EMBL/GenBank/DDBJ whole genome shotgun (WGS) entry which is preliminary data.</text>
</comment>
<keyword evidence="2" id="KW-1185">Reference proteome</keyword>
<evidence type="ECO:0000313" key="1">
    <source>
        <dbReference type="EMBL" id="KAJ3484854.1"/>
    </source>
</evidence>
<proteinExistence type="predicted"/>
<organism evidence="1 2">
    <name type="scientific">Lecanicillium saksenae</name>
    <dbReference type="NCBI Taxonomy" id="468837"/>
    <lineage>
        <taxon>Eukaryota</taxon>
        <taxon>Fungi</taxon>
        <taxon>Dikarya</taxon>
        <taxon>Ascomycota</taxon>
        <taxon>Pezizomycotina</taxon>
        <taxon>Sordariomycetes</taxon>
        <taxon>Hypocreomycetidae</taxon>
        <taxon>Hypocreales</taxon>
        <taxon>Cordycipitaceae</taxon>
        <taxon>Lecanicillium</taxon>
    </lineage>
</organism>
<reference evidence="1" key="1">
    <citation type="submission" date="2022-07" db="EMBL/GenBank/DDBJ databases">
        <title>Genome Sequence of Lecanicillium saksenae.</title>
        <authorList>
            <person name="Buettner E."/>
        </authorList>
    </citation>
    <scope>NUCLEOTIDE SEQUENCE</scope>
    <source>
        <strain evidence="1">VT-O1</strain>
    </source>
</reference>
<name>A0ACC1QPC1_9HYPO</name>
<evidence type="ECO:0000313" key="2">
    <source>
        <dbReference type="Proteomes" id="UP001148737"/>
    </source>
</evidence>
<sequence>MEQTAESLCDVRLGSEGTLSSRIQNSWLNFGENEPVNASRISCLLAVLKLAYGTAPSLFGDPTDNIMAAKEKLNASLKYAWKDLRHASSQIMDGISQEVWQKPLSDVTITESQFSSLISSELMCASFWCLSTCQPFAKPLWRGSVKTDPEGIWRTVTEPNTPPEIIEASRGLYPSLNPTSFNFEASPWMNWEEEINSLFCVSDIDEMELATPTASLLVIGVHFTVRDVTRSNRLKLEHFGAFELQHFGMEKRYDECSWRKREENQYTALAIVKFRQTPDGLDSIRVFDRYQKPKVPVSQAAYATPEWEVSQFNNGDSFFVLYERHIYESYSIDQGRKPYNEEEWEQFAAFYDQ</sequence>
<protein>
    <submittedName>
        <fullName evidence="1">Uncharacterized protein</fullName>
    </submittedName>
</protein>